<keyword evidence="2" id="KW-0808">Transferase</keyword>
<evidence type="ECO:0000259" key="1">
    <source>
        <dbReference type="Pfam" id="PF01170"/>
    </source>
</evidence>
<dbReference type="PROSITE" id="PS00092">
    <property type="entry name" value="N6_MTASE"/>
    <property type="match status" value="1"/>
</dbReference>
<sequence length="152" mass="17951">MQWEFLPKEMWDEEREALRANIRKPENFKLYGFDIDPEAVRLTRDNAVKAGVGEYIEVKQRDVADFTYPEGCTVVLCNPPYGERMLDEEQAHELYRVMGKRLLPTDSRRLFVITPDGEFEELFGKKADKNRKLYNGMLMCRLYSYFKATPHN</sequence>
<dbReference type="AlphaFoldDB" id="R6RLQ9"/>
<dbReference type="GO" id="GO:0070043">
    <property type="term" value="F:rRNA (guanine-N7-)-methyltransferase activity"/>
    <property type="evidence" value="ECO:0007669"/>
    <property type="project" value="TreeGrafter"/>
</dbReference>
<dbReference type="PANTHER" id="PTHR47313">
    <property type="entry name" value="RIBOSOMAL RNA LARGE SUBUNIT METHYLTRANSFERASE K/L"/>
    <property type="match status" value="1"/>
</dbReference>
<feature type="domain" description="Ribosomal RNA large subunit methyltransferase K/L-like methyltransferase" evidence="1">
    <location>
        <begin position="10"/>
        <end position="142"/>
    </location>
</feature>
<comment type="caution">
    <text evidence="2">The sequence shown here is derived from an EMBL/GenBank/DDBJ whole genome shotgun (WGS) entry which is preliminary data.</text>
</comment>
<proteinExistence type="predicted"/>
<evidence type="ECO:0000313" key="2">
    <source>
        <dbReference type="EMBL" id="CDC43966.1"/>
    </source>
</evidence>
<dbReference type="PANTHER" id="PTHR47313:SF1">
    <property type="entry name" value="RIBOSOMAL RNA LARGE SUBUNIT METHYLTRANSFERASE K_L"/>
    <property type="match status" value="1"/>
</dbReference>
<keyword evidence="2" id="KW-0489">Methyltransferase</keyword>
<dbReference type="Proteomes" id="UP000018142">
    <property type="component" value="Unassembled WGS sequence"/>
</dbReference>
<reference evidence="2" key="1">
    <citation type="submission" date="2012-11" db="EMBL/GenBank/DDBJ databases">
        <title>Dependencies among metagenomic species, viruses, plasmids and units of genetic variation.</title>
        <authorList>
            <person name="Nielsen H.B."/>
            <person name="Almeida M."/>
            <person name="Juncker A.S."/>
            <person name="Rasmussen S."/>
            <person name="Li J."/>
            <person name="Sunagawa S."/>
            <person name="Plichta D."/>
            <person name="Gautier L."/>
            <person name="Le Chatelier E."/>
            <person name="Peletier E."/>
            <person name="Bonde I."/>
            <person name="Nielsen T."/>
            <person name="Manichanh C."/>
            <person name="Arumugam M."/>
            <person name="Batto J."/>
            <person name="Santos M.B.Q.D."/>
            <person name="Blom N."/>
            <person name="Borruel N."/>
            <person name="Burgdorf K.S."/>
            <person name="Boumezbeur F."/>
            <person name="Casellas F."/>
            <person name="Dore J."/>
            <person name="Guarner F."/>
            <person name="Hansen T."/>
            <person name="Hildebrand F."/>
            <person name="Kaas R.S."/>
            <person name="Kennedy S."/>
            <person name="Kristiansen K."/>
            <person name="Kultima J.R."/>
            <person name="Leonard P."/>
            <person name="Levenez F."/>
            <person name="Lund O."/>
            <person name="Moumen B."/>
            <person name="Le Paslier D."/>
            <person name="Pons N."/>
            <person name="Pedersen O."/>
            <person name="Prifti E."/>
            <person name="Qin J."/>
            <person name="Raes J."/>
            <person name="Tap J."/>
            <person name="Tims S."/>
            <person name="Ussery D.W."/>
            <person name="Yamada T."/>
            <person name="MetaHit consortium"/>
            <person name="Renault P."/>
            <person name="Sicheritz-Ponten T."/>
            <person name="Bork P."/>
            <person name="Wang J."/>
            <person name="Brunak S."/>
            <person name="Ehrlich S.D."/>
        </authorList>
    </citation>
    <scope>NUCLEOTIDE SEQUENCE [LARGE SCALE GENOMIC DNA]</scope>
</reference>
<dbReference type="CDD" id="cd02440">
    <property type="entry name" value="AdoMet_MTases"/>
    <property type="match status" value="1"/>
</dbReference>
<dbReference type="GO" id="GO:0003676">
    <property type="term" value="F:nucleic acid binding"/>
    <property type="evidence" value="ECO:0007669"/>
    <property type="project" value="InterPro"/>
</dbReference>
<dbReference type="InterPro" id="IPR000241">
    <property type="entry name" value="RlmKL-like_Mtase"/>
</dbReference>
<accession>R6RLQ9</accession>
<gene>
    <name evidence="2" type="ORF">BN788_01324</name>
</gene>
<dbReference type="InterPro" id="IPR002052">
    <property type="entry name" value="DNA_methylase_N6_adenine_CS"/>
</dbReference>
<name>R6RLQ9_9FIRM</name>
<organism evidence="2 3">
    <name type="scientific">[Eubacterium] siraeum CAG:80</name>
    <dbReference type="NCBI Taxonomy" id="1263080"/>
    <lineage>
        <taxon>Bacteria</taxon>
        <taxon>Bacillati</taxon>
        <taxon>Bacillota</taxon>
        <taxon>Clostridia</taxon>
        <taxon>Eubacteriales</taxon>
        <taxon>Oscillospiraceae</taxon>
        <taxon>Oscillospiraceae incertae sedis</taxon>
    </lineage>
</organism>
<dbReference type="Gene3D" id="3.40.50.150">
    <property type="entry name" value="Vaccinia Virus protein VP39"/>
    <property type="match status" value="1"/>
</dbReference>
<dbReference type="InterPro" id="IPR029063">
    <property type="entry name" value="SAM-dependent_MTases_sf"/>
</dbReference>
<dbReference type="Pfam" id="PF01170">
    <property type="entry name" value="UPF0020"/>
    <property type="match status" value="1"/>
</dbReference>
<evidence type="ECO:0000313" key="3">
    <source>
        <dbReference type="Proteomes" id="UP000018142"/>
    </source>
</evidence>
<dbReference type="EMBL" id="CBFJ010000039">
    <property type="protein sequence ID" value="CDC43966.1"/>
    <property type="molecule type" value="Genomic_DNA"/>
</dbReference>
<dbReference type="GO" id="GO:0008990">
    <property type="term" value="F:rRNA (guanine-N2-)-methyltransferase activity"/>
    <property type="evidence" value="ECO:0007669"/>
    <property type="project" value="TreeGrafter"/>
</dbReference>
<dbReference type="SUPFAM" id="SSF53335">
    <property type="entry name" value="S-adenosyl-L-methionine-dependent methyltransferases"/>
    <property type="match status" value="1"/>
</dbReference>
<protein>
    <submittedName>
        <fullName evidence="2">Predicted N6-adenine-specific DNA methylase</fullName>
    </submittedName>
</protein>